<feature type="repeat" description="WD" evidence="3">
    <location>
        <begin position="607"/>
        <end position="648"/>
    </location>
</feature>
<feature type="compositionally biased region" description="Polar residues" evidence="4">
    <location>
        <begin position="456"/>
        <end position="484"/>
    </location>
</feature>
<evidence type="ECO:0000259" key="5">
    <source>
        <dbReference type="Pfam" id="PF25047"/>
    </source>
</evidence>
<dbReference type="PROSITE" id="PS00678">
    <property type="entry name" value="WD_REPEATS_1"/>
    <property type="match status" value="4"/>
</dbReference>
<accession>A0ABR8EBS2</accession>
<evidence type="ECO:0000313" key="7">
    <source>
        <dbReference type="Proteomes" id="UP000641954"/>
    </source>
</evidence>
<dbReference type="PRINTS" id="PR00320">
    <property type="entry name" value="GPROTEINBRPT"/>
</dbReference>
<dbReference type="InterPro" id="IPR018247">
    <property type="entry name" value="EF_Hand_1_Ca_BS"/>
</dbReference>
<keyword evidence="7" id="KW-1185">Reference proteome</keyword>
<dbReference type="InterPro" id="IPR015943">
    <property type="entry name" value="WD40/YVTN_repeat-like_dom_sf"/>
</dbReference>
<reference evidence="6 7" key="1">
    <citation type="journal article" date="2020" name="ISME J.">
        <title>Comparative genomics reveals insights into cyanobacterial evolution and habitat adaptation.</title>
        <authorList>
            <person name="Chen M.Y."/>
            <person name="Teng W.K."/>
            <person name="Zhao L."/>
            <person name="Hu C.X."/>
            <person name="Zhou Y.K."/>
            <person name="Han B.P."/>
            <person name="Song L.R."/>
            <person name="Shu W.S."/>
        </authorList>
    </citation>
    <scope>NUCLEOTIDE SEQUENCE [LARGE SCALE GENOMIC DNA]</scope>
    <source>
        <strain evidence="6 7">FACHB-1370</strain>
    </source>
</reference>
<dbReference type="SMART" id="SM00320">
    <property type="entry name" value="WD40"/>
    <property type="match status" value="7"/>
</dbReference>
<dbReference type="InterPro" id="IPR056829">
    <property type="entry name" value="Beta-prop_TEP1_2nd"/>
</dbReference>
<feature type="repeat" description="WD" evidence="3">
    <location>
        <begin position="748"/>
        <end position="781"/>
    </location>
</feature>
<dbReference type="SUPFAM" id="SSF50978">
    <property type="entry name" value="WD40 repeat-like"/>
    <property type="match status" value="1"/>
</dbReference>
<dbReference type="PROSITE" id="PS50294">
    <property type="entry name" value="WD_REPEATS_REGION"/>
    <property type="match status" value="6"/>
</dbReference>
<feature type="region of interest" description="Disordered" evidence="4">
    <location>
        <begin position="456"/>
        <end position="492"/>
    </location>
</feature>
<dbReference type="RefSeq" id="WP_190878124.1">
    <property type="nucleotide sequence ID" value="NZ_JACJSK010000011.1"/>
</dbReference>
<feature type="repeat" description="WD" evidence="3">
    <location>
        <begin position="649"/>
        <end position="690"/>
    </location>
</feature>
<dbReference type="InterPro" id="IPR036322">
    <property type="entry name" value="WD40_repeat_dom_sf"/>
</dbReference>
<feature type="repeat" description="WD" evidence="3">
    <location>
        <begin position="560"/>
        <end position="601"/>
    </location>
</feature>
<dbReference type="InterPro" id="IPR020472">
    <property type="entry name" value="WD40_PAC1"/>
</dbReference>
<dbReference type="EMBL" id="JACJSK010000011">
    <property type="protein sequence ID" value="MBD2544193.1"/>
    <property type="molecule type" value="Genomic_DNA"/>
</dbReference>
<sequence>MTIDGVVGKKHMIMVAVLIGVCGEDEATKNGVDREAVETQPGTVSRRSPQRVMGKVMGNIQAIAHALAESRSQQIDSGKFAQPQITELINPSPEQMRDHIQQLFDRPTVDALRLLYFCGSAIVTATGQVYLCEKTAKDAPPYPLGSVLPPNQSMISLDWVLQQMEQSNSPQGVVILDCLDVIYQGKEVFEQISCRRFTKGALLCHFRIWPKPISEESISGEKESHSEAILRQLMAEDDFPSYTDYLVAGLATGAADLDRDGVISLGEWHDYAAYQLSLVTAGMEAAMYAIAPAEKIAIAEILSLNANQEYYHTLMEVAKSYQGNFPLVVQRSLDVRRESLGVSQAIAASLEKTVLVPYLYHKAKLELYKKLRHRVTKKRGIISPENRLWLKSQQGILGLTDADIQNIEPPAVAKSSNQRRLPGLIMAGIALTMLFAGGIYALRLGGRSALRNAKQPVNLSPASETINPSPNQGNDVTGNPNKGNDVTENKLTDPFPIPTKKPITLTDHQGPVQAVAIAPNQEILATGSNDQTIKLWNLAPLWQNNSENPPYSNQLLIDTLSGHTDRVRTLAISSDGLTLASGGNDQTIKIWNLSPKNERSTYLKSTLTDHIGAIYALAFLPNQNILISGSSDWTIKIWDLNTNQVIKTLEGHQGSIRSLAVSADGHTLVSGSTDGTVKVWDLRTRRLQHTLIGHTDLVRTVAISPDGKIIASGSWDNTIKLWTLQPQTEISESADSDADYSPFLIGAIAGHTEHINSVAFTPDGQNLISASDDNTIKIWKLHLSADQKHKNNRELASVTATFTDHSTDILSLAVSGKNEQFAQSYPLLVSGSWDHQIKIWW</sequence>
<gene>
    <name evidence="6" type="ORF">H6G72_10105</name>
</gene>
<dbReference type="InterPro" id="IPR019775">
    <property type="entry name" value="WD40_repeat_CS"/>
</dbReference>
<dbReference type="Pfam" id="PF25047">
    <property type="entry name" value="Beta-prop_TEP1_2nd"/>
    <property type="match status" value="1"/>
</dbReference>
<dbReference type="PANTHER" id="PTHR22847:SF637">
    <property type="entry name" value="WD REPEAT DOMAIN 5B"/>
    <property type="match status" value="1"/>
</dbReference>
<keyword evidence="1 3" id="KW-0853">WD repeat</keyword>
<feature type="repeat" description="WD" evidence="3">
    <location>
        <begin position="691"/>
        <end position="732"/>
    </location>
</feature>
<dbReference type="PROSITE" id="PS50082">
    <property type="entry name" value="WD_REPEATS_2"/>
    <property type="match status" value="6"/>
</dbReference>
<organism evidence="6 7">
    <name type="scientific">Planktothricoides raciborskii FACHB-1370</name>
    <dbReference type="NCBI Taxonomy" id="2949576"/>
    <lineage>
        <taxon>Bacteria</taxon>
        <taxon>Bacillati</taxon>
        <taxon>Cyanobacteriota</taxon>
        <taxon>Cyanophyceae</taxon>
        <taxon>Oscillatoriophycideae</taxon>
        <taxon>Oscillatoriales</taxon>
        <taxon>Oscillatoriaceae</taxon>
        <taxon>Planktothricoides</taxon>
    </lineage>
</organism>
<dbReference type="Proteomes" id="UP000641954">
    <property type="component" value="Unassembled WGS sequence"/>
</dbReference>
<dbReference type="Gene3D" id="2.130.10.10">
    <property type="entry name" value="YVTN repeat-like/Quinoprotein amine dehydrogenase"/>
    <property type="match status" value="3"/>
</dbReference>
<name>A0ABR8EBS2_9CYAN</name>
<proteinExistence type="predicted"/>
<feature type="repeat" description="WD" evidence="3">
    <location>
        <begin position="505"/>
        <end position="538"/>
    </location>
</feature>
<comment type="caution">
    <text evidence="6">The sequence shown here is derived from an EMBL/GenBank/DDBJ whole genome shotgun (WGS) entry which is preliminary data.</text>
</comment>
<evidence type="ECO:0000313" key="6">
    <source>
        <dbReference type="EMBL" id="MBD2544193.1"/>
    </source>
</evidence>
<feature type="domain" description="TEP-1 second beta-propeller" evidence="5">
    <location>
        <begin position="502"/>
        <end position="683"/>
    </location>
</feature>
<keyword evidence="2" id="KW-0677">Repeat</keyword>
<dbReference type="InterPro" id="IPR001680">
    <property type="entry name" value="WD40_rpt"/>
</dbReference>
<dbReference type="PROSITE" id="PS00018">
    <property type="entry name" value="EF_HAND_1"/>
    <property type="match status" value="1"/>
</dbReference>
<evidence type="ECO:0000256" key="4">
    <source>
        <dbReference type="SAM" id="MobiDB-lite"/>
    </source>
</evidence>
<evidence type="ECO:0000256" key="2">
    <source>
        <dbReference type="ARBA" id="ARBA00022737"/>
    </source>
</evidence>
<evidence type="ECO:0000256" key="3">
    <source>
        <dbReference type="PROSITE-ProRule" id="PRU00221"/>
    </source>
</evidence>
<evidence type="ECO:0000256" key="1">
    <source>
        <dbReference type="ARBA" id="ARBA00022574"/>
    </source>
</evidence>
<protein>
    <submittedName>
        <fullName evidence="6">WD40 repeat domain-containing protein</fullName>
    </submittedName>
</protein>
<dbReference type="CDD" id="cd00200">
    <property type="entry name" value="WD40"/>
    <property type="match status" value="1"/>
</dbReference>
<dbReference type="Pfam" id="PF00400">
    <property type="entry name" value="WD40"/>
    <property type="match status" value="3"/>
</dbReference>
<dbReference type="PANTHER" id="PTHR22847">
    <property type="entry name" value="WD40 REPEAT PROTEIN"/>
    <property type="match status" value="1"/>
</dbReference>